<dbReference type="SMART" id="SM00829">
    <property type="entry name" value="PKS_ER"/>
    <property type="match status" value="1"/>
</dbReference>
<dbReference type="PANTHER" id="PTHR11695">
    <property type="entry name" value="ALCOHOL DEHYDROGENASE RELATED"/>
    <property type="match status" value="1"/>
</dbReference>
<protein>
    <submittedName>
        <fullName evidence="3">Dehydrogenase</fullName>
    </submittedName>
</protein>
<name>A0A0D2W019_CAPO3</name>
<dbReference type="OrthoDB" id="9930022at2759"/>
<dbReference type="InterPro" id="IPR013154">
    <property type="entry name" value="ADH-like_N"/>
</dbReference>
<dbReference type="OMA" id="RAWEIHR"/>
<dbReference type="STRING" id="595528.A0A0D2W019"/>
<dbReference type="InterPro" id="IPR011032">
    <property type="entry name" value="GroES-like_sf"/>
</dbReference>
<dbReference type="InParanoid" id="A0A0D2W019"/>
<dbReference type="InterPro" id="IPR020843">
    <property type="entry name" value="ER"/>
</dbReference>
<reference evidence="4" key="1">
    <citation type="submission" date="2011-02" db="EMBL/GenBank/DDBJ databases">
        <title>The Genome Sequence of Capsaspora owczarzaki ATCC 30864.</title>
        <authorList>
            <person name="Russ C."/>
            <person name="Cuomo C."/>
            <person name="Burger G."/>
            <person name="Gray M.W."/>
            <person name="Holland P.W.H."/>
            <person name="King N."/>
            <person name="Lang F.B.F."/>
            <person name="Roger A.J."/>
            <person name="Ruiz-Trillo I."/>
            <person name="Young S.K."/>
            <person name="Zeng Q."/>
            <person name="Gargeya S."/>
            <person name="Alvarado L."/>
            <person name="Berlin A."/>
            <person name="Chapman S.B."/>
            <person name="Chen Z."/>
            <person name="Freedman E."/>
            <person name="Gellesch M."/>
            <person name="Goldberg J."/>
            <person name="Griggs A."/>
            <person name="Gujja S."/>
            <person name="Heilman E."/>
            <person name="Heiman D."/>
            <person name="Howarth C."/>
            <person name="Mehta T."/>
            <person name="Neiman D."/>
            <person name="Pearson M."/>
            <person name="Roberts A."/>
            <person name="Saif S."/>
            <person name="Shea T."/>
            <person name="Shenoy N."/>
            <person name="Sisk P."/>
            <person name="Stolte C."/>
            <person name="Sykes S."/>
            <person name="White J."/>
            <person name="Yandava C."/>
            <person name="Haas B."/>
            <person name="Nusbaum C."/>
            <person name="Birren B."/>
        </authorList>
    </citation>
    <scope>NUCLEOTIDE SEQUENCE</scope>
    <source>
        <strain evidence="4">ATCC 30864</strain>
    </source>
</reference>
<evidence type="ECO:0000256" key="1">
    <source>
        <dbReference type="SAM" id="MobiDB-lite"/>
    </source>
</evidence>
<dbReference type="InterPro" id="IPR050700">
    <property type="entry name" value="YIM1/Zinc_Alcohol_DH_Fams"/>
</dbReference>
<feature type="region of interest" description="Disordered" evidence="1">
    <location>
        <begin position="58"/>
        <end position="77"/>
    </location>
</feature>
<dbReference type="Pfam" id="PF13602">
    <property type="entry name" value="ADH_zinc_N_2"/>
    <property type="match status" value="1"/>
</dbReference>
<evidence type="ECO:0000259" key="2">
    <source>
        <dbReference type="SMART" id="SM00829"/>
    </source>
</evidence>
<dbReference type="PANTHER" id="PTHR11695:SF294">
    <property type="entry name" value="RETICULON-4-INTERACTING PROTEIN 1, MITOCHONDRIAL"/>
    <property type="match status" value="1"/>
</dbReference>
<feature type="compositionally biased region" description="Polar residues" evidence="1">
    <location>
        <begin position="1"/>
        <end position="11"/>
    </location>
</feature>
<proteinExistence type="predicted"/>
<dbReference type="eggNOG" id="KOG1198">
    <property type="taxonomic scope" value="Eukaryota"/>
</dbReference>
<gene>
    <name evidence="3" type="ORF">CAOG_007341</name>
</gene>
<dbReference type="GO" id="GO:0016491">
    <property type="term" value="F:oxidoreductase activity"/>
    <property type="evidence" value="ECO:0007669"/>
    <property type="project" value="InterPro"/>
</dbReference>
<evidence type="ECO:0000313" key="3">
    <source>
        <dbReference type="EMBL" id="KJE97492.1"/>
    </source>
</evidence>
<evidence type="ECO:0000313" key="4">
    <source>
        <dbReference type="Proteomes" id="UP000008743"/>
    </source>
</evidence>
<dbReference type="SUPFAM" id="SSF50129">
    <property type="entry name" value="GroES-like"/>
    <property type="match status" value="1"/>
</dbReference>
<sequence length="461" mass="49903">MPEAQTESQLVVSAPAMEPSVSHELAQKRSEAKTQFAPLPTSALQSTVIREEQPAEVAAAASTDEQPSVSAAPTTAAGAAETSARVFHSQADTFVAHAERQTMTAMQITSMLGMHRIHANANAPIPRLADHDVLIEVYAAGINPIDWKMLDGDLPVVRGSLLPFTLGFDVAGVVSRVGPRASRFKIGDEVLARCDRPGTFAQYCATHEDTVALKPNNLTFESAAAVPLAALTAYQCLVDVAQVTAGQRVLIHAGLGGVGSFAIQIAKTIGCFVATTCSARNMHAAKALGADIVVDYRSQRFRDHLNQFDVVIDSLGGKCLTDSMKCLKPDGLVIEIGGLPTRTILRSLGLRGYHGPREMSLLTASRYSHWKCREAAKKHNVRYEYYFMHPSGEQLQRITRWLADRTIQPVVDRMFEFFHVEDALNYSATGHVSGKIVLQVKSAPSPPARLNSLPPASERLV</sequence>
<dbReference type="EMBL" id="KE346374">
    <property type="protein sequence ID" value="KJE97492.1"/>
    <property type="molecule type" value="Genomic_DNA"/>
</dbReference>
<dbReference type="PhylomeDB" id="A0A0D2W019"/>
<feature type="region of interest" description="Disordered" evidence="1">
    <location>
        <begin position="1"/>
        <end position="43"/>
    </location>
</feature>
<organism evidence="3 4">
    <name type="scientific">Capsaspora owczarzaki (strain ATCC 30864)</name>
    <dbReference type="NCBI Taxonomy" id="595528"/>
    <lineage>
        <taxon>Eukaryota</taxon>
        <taxon>Filasterea</taxon>
        <taxon>Capsaspora</taxon>
    </lineage>
</organism>
<dbReference type="AlphaFoldDB" id="A0A0D2W019"/>
<dbReference type="InterPro" id="IPR036291">
    <property type="entry name" value="NAD(P)-bd_dom_sf"/>
</dbReference>
<keyword evidence="4" id="KW-1185">Reference proteome</keyword>
<accession>A0A0D2W019</accession>
<dbReference type="Gene3D" id="3.90.180.10">
    <property type="entry name" value="Medium-chain alcohol dehydrogenases, catalytic domain"/>
    <property type="match status" value="1"/>
</dbReference>
<feature type="compositionally biased region" description="Low complexity" evidence="1">
    <location>
        <begin position="68"/>
        <end position="77"/>
    </location>
</feature>
<dbReference type="Pfam" id="PF08240">
    <property type="entry name" value="ADH_N"/>
    <property type="match status" value="1"/>
</dbReference>
<feature type="domain" description="Enoyl reductase (ER)" evidence="2">
    <location>
        <begin position="113"/>
        <end position="438"/>
    </location>
</feature>
<dbReference type="CDD" id="cd05289">
    <property type="entry name" value="MDR_like_2"/>
    <property type="match status" value="1"/>
</dbReference>
<dbReference type="Proteomes" id="UP000008743">
    <property type="component" value="Unassembled WGS sequence"/>
</dbReference>
<dbReference type="SUPFAM" id="SSF51735">
    <property type="entry name" value="NAD(P)-binding Rossmann-fold domains"/>
    <property type="match status" value="1"/>
</dbReference>
<dbReference type="RefSeq" id="XP_004343200.1">
    <property type="nucleotide sequence ID" value="XM_004343150.1"/>
</dbReference>
<dbReference type="Gene3D" id="3.40.50.720">
    <property type="entry name" value="NAD(P)-binding Rossmann-like Domain"/>
    <property type="match status" value="1"/>
</dbReference>
<dbReference type="FunCoup" id="A0A0D2W019">
    <property type="interactions" value="261"/>
</dbReference>